<dbReference type="Gene3D" id="1.25.40.10">
    <property type="entry name" value="Tetratricopeptide repeat domain"/>
    <property type="match status" value="1"/>
</dbReference>
<dbReference type="Proteomes" id="UP001247805">
    <property type="component" value="Unassembled WGS sequence"/>
</dbReference>
<dbReference type="EMBL" id="JAWDIO010000002">
    <property type="protein sequence ID" value="MDU0353920.1"/>
    <property type="molecule type" value="Genomic_DNA"/>
</dbReference>
<protein>
    <recommendedName>
        <fullName evidence="3">TPR repeat-containing protein</fullName>
    </recommendedName>
</protein>
<dbReference type="InterPro" id="IPR020206">
    <property type="entry name" value="Uncharacterised_VP2110"/>
</dbReference>
<sequence>MNNIVEQQTQTDKIAKWKMFIKAGNSSFYGQQTIVAIAYYQKAITISEQLFKSWEDIQSAISTMLISHHNLADLFLKEGNIDLAELELRTIHQKLLLSLHEAEPNSPRMDALLWGVSRTYFALISHLKNSSERVKTMPLYAPSSLEMAYKNNLS</sequence>
<gene>
    <name evidence="1" type="ORF">RS130_08255</name>
</gene>
<accession>A0ABU3SV70</accession>
<evidence type="ECO:0008006" key="3">
    <source>
        <dbReference type="Google" id="ProtNLM"/>
    </source>
</evidence>
<proteinExistence type="predicted"/>
<organism evidence="1 2">
    <name type="scientific">Paraglaciecola aquimarina</name>
    <dbReference type="NCBI Taxonomy" id="1235557"/>
    <lineage>
        <taxon>Bacteria</taxon>
        <taxon>Pseudomonadati</taxon>
        <taxon>Pseudomonadota</taxon>
        <taxon>Gammaproteobacteria</taxon>
        <taxon>Alteromonadales</taxon>
        <taxon>Alteromonadaceae</taxon>
        <taxon>Paraglaciecola</taxon>
    </lineage>
</organism>
<dbReference type="Pfam" id="PF10952">
    <property type="entry name" value="DUF2753"/>
    <property type="match status" value="1"/>
</dbReference>
<keyword evidence="2" id="KW-1185">Reference proteome</keyword>
<evidence type="ECO:0000313" key="1">
    <source>
        <dbReference type="EMBL" id="MDU0353920.1"/>
    </source>
</evidence>
<dbReference type="SUPFAM" id="SSF48452">
    <property type="entry name" value="TPR-like"/>
    <property type="match status" value="1"/>
</dbReference>
<reference evidence="1 2" key="1">
    <citation type="submission" date="2023-10" db="EMBL/GenBank/DDBJ databases">
        <title>Glaciecola aquimarina strain GGW-M5 nov., isolated from a coastal seawater.</title>
        <authorList>
            <person name="Bayburt H."/>
            <person name="Kim J.M."/>
            <person name="Choi B.J."/>
            <person name="Jeon C.O."/>
        </authorList>
    </citation>
    <scope>NUCLEOTIDE SEQUENCE [LARGE SCALE GENOMIC DNA]</scope>
    <source>
        <strain evidence="1 2">KCTC 32108</strain>
    </source>
</reference>
<dbReference type="InterPro" id="IPR011990">
    <property type="entry name" value="TPR-like_helical_dom_sf"/>
</dbReference>
<comment type="caution">
    <text evidence="1">The sequence shown here is derived from an EMBL/GenBank/DDBJ whole genome shotgun (WGS) entry which is preliminary data.</text>
</comment>
<evidence type="ECO:0000313" key="2">
    <source>
        <dbReference type="Proteomes" id="UP001247805"/>
    </source>
</evidence>
<name>A0ABU3SV70_9ALTE</name>
<dbReference type="RefSeq" id="WP_316025558.1">
    <property type="nucleotide sequence ID" value="NZ_JAWDIO010000002.1"/>
</dbReference>